<keyword evidence="5" id="KW-1185">Reference proteome</keyword>
<dbReference type="STRING" id="630515.SAMN04489812_0613"/>
<evidence type="ECO:0000256" key="1">
    <source>
        <dbReference type="SAM" id="Coils"/>
    </source>
</evidence>
<accession>A0A1H1NQZ8</accession>
<name>A0A1H1NQZ8_9ACTN</name>
<dbReference type="InterPro" id="IPR046858">
    <property type="entry name" value="ChrB_N"/>
</dbReference>
<keyword evidence="1" id="KW-0175">Coiled coil</keyword>
<proteinExistence type="predicted"/>
<protein>
    <recommendedName>
        <fullName evidence="3">ChrB N-terminal domain-containing protein</fullName>
    </recommendedName>
</protein>
<feature type="coiled-coil region" evidence="1">
    <location>
        <begin position="127"/>
        <end position="164"/>
    </location>
</feature>
<organism evidence="4 5">
    <name type="scientific">Microlunatus soli</name>
    <dbReference type="NCBI Taxonomy" id="630515"/>
    <lineage>
        <taxon>Bacteria</taxon>
        <taxon>Bacillati</taxon>
        <taxon>Actinomycetota</taxon>
        <taxon>Actinomycetes</taxon>
        <taxon>Propionibacteriales</taxon>
        <taxon>Propionibacteriaceae</taxon>
        <taxon>Microlunatus</taxon>
    </lineage>
</organism>
<sequence length="221" mass="24645">MWRRYVVQCNRGYIRPVTNTADAQPDWQVVLLRLPSSPSRHRVAAWRRLRKAGALSLGPGVWAVPDVPAFVEHLDHAVDNARRAGGEAIVLQSRGREPQDKAALRAMFEAARNEEWAEFLSDCAKFRAELAKEIRIAKFTLAELEEEEQSMQRLRRWHRELTARDVFGAAAAADAGLALKDCVAACEDYAERVYDTLHGRQQPAHDPGGDTGSGDDTGTEV</sequence>
<dbReference type="Pfam" id="PF20229">
    <property type="entry name" value="ChrB_N"/>
    <property type="match status" value="1"/>
</dbReference>
<feature type="region of interest" description="Disordered" evidence="2">
    <location>
        <begin position="198"/>
        <end position="221"/>
    </location>
</feature>
<dbReference type="Proteomes" id="UP000199103">
    <property type="component" value="Chromosome I"/>
</dbReference>
<evidence type="ECO:0000256" key="2">
    <source>
        <dbReference type="SAM" id="MobiDB-lite"/>
    </source>
</evidence>
<dbReference type="AlphaFoldDB" id="A0A1H1NQZ8"/>
<reference evidence="4 5" key="1">
    <citation type="submission" date="2016-10" db="EMBL/GenBank/DDBJ databases">
        <authorList>
            <person name="de Groot N.N."/>
        </authorList>
    </citation>
    <scope>NUCLEOTIDE SEQUENCE [LARGE SCALE GENOMIC DNA]</scope>
    <source>
        <strain evidence="4 5">DSM 21800</strain>
    </source>
</reference>
<feature type="domain" description="ChrB N-terminal" evidence="3">
    <location>
        <begin position="42"/>
        <end position="199"/>
    </location>
</feature>
<dbReference type="EMBL" id="LT629772">
    <property type="protein sequence ID" value="SDS01436.1"/>
    <property type="molecule type" value="Genomic_DNA"/>
</dbReference>
<gene>
    <name evidence="4" type="ORF">SAMN04489812_0613</name>
</gene>
<evidence type="ECO:0000313" key="5">
    <source>
        <dbReference type="Proteomes" id="UP000199103"/>
    </source>
</evidence>
<evidence type="ECO:0000259" key="3">
    <source>
        <dbReference type="Pfam" id="PF20229"/>
    </source>
</evidence>
<evidence type="ECO:0000313" key="4">
    <source>
        <dbReference type="EMBL" id="SDS01436.1"/>
    </source>
</evidence>